<dbReference type="GeneID" id="17254120"/>
<dbReference type="GO" id="GO:0046872">
    <property type="term" value="F:metal ion binding"/>
    <property type="evidence" value="ECO:0007669"/>
    <property type="project" value="UniProtKB-KW"/>
</dbReference>
<dbReference type="STRING" id="2903.R1BF18"/>
<dbReference type="EnsemblProtists" id="EOD07927">
    <property type="protein sequence ID" value="EOD07927"/>
    <property type="gene ID" value="EMIHUDRAFT_217923"/>
</dbReference>
<dbReference type="Gene3D" id="3.10.660.10">
    <property type="entry name" value="DPH Zinc finger"/>
    <property type="match status" value="1"/>
</dbReference>
<evidence type="ECO:0000313" key="4">
    <source>
        <dbReference type="EnsemblProtists" id="EOD25114"/>
    </source>
</evidence>
<reference evidence="5" key="1">
    <citation type="journal article" date="2013" name="Nature">
        <title>Pan genome of the phytoplankton Emiliania underpins its global distribution.</title>
        <authorList>
            <person name="Read B.A."/>
            <person name="Kegel J."/>
            <person name="Klute M.J."/>
            <person name="Kuo A."/>
            <person name="Lefebvre S.C."/>
            <person name="Maumus F."/>
            <person name="Mayer C."/>
            <person name="Miller J."/>
            <person name="Monier A."/>
            <person name="Salamov A."/>
            <person name="Young J."/>
            <person name="Aguilar M."/>
            <person name="Claverie J.M."/>
            <person name="Frickenhaus S."/>
            <person name="Gonzalez K."/>
            <person name="Herman E.K."/>
            <person name="Lin Y.C."/>
            <person name="Napier J."/>
            <person name="Ogata H."/>
            <person name="Sarno A.F."/>
            <person name="Shmutz J."/>
            <person name="Schroeder D."/>
            <person name="de Vargas C."/>
            <person name="Verret F."/>
            <person name="von Dassow P."/>
            <person name="Valentin K."/>
            <person name="Van de Peer Y."/>
            <person name="Wheeler G."/>
            <person name="Dacks J.B."/>
            <person name="Delwiche C.F."/>
            <person name="Dyhrman S.T."/>
            <person name="Glockner G."/>
            <person name="John U."/>
            <person name="Richards T."/>
            <person name="Worden A.Z."/>
            <person name="Zhang X."/>
            <person name="Grigoriev I.V."/>
            <person name="Allen A.E."/>
            <person name="Bidle K."/>
            <person name="Borodovsky M."/>
            <person name="Bowler C."/>
            <person name="Brownlee C."/>
            <person name="Cock J.M."/>
            <person name="Elias M."/>
            <person name="Gladyshev V.N."/>
            <person name="Groth M."/>
            <person name="Guda C."/>
            <person name="Hadaegh A."/>
            <person name="Iglesias-Rodriguez M.D."/>
            <person name="Jenkins J."/>
            <person name="Jones B.M."/>
            <person name="Lawson T."/>
            <person name="Leese F."/>
            <person name="Lindquist E."/>
            <person name="Lobanov A."/>
            <person name="Lomsadze A."/>
            <person name="Malik S.B."/>
            <person name="Marsh M.E."/>
            <person name="Mackinder L."/>
            <person name="Mock T."/>
            <person name="Mueller-Roeber B."/>
            <person name="Pagarete A."/>
            <person name="Parker M."/>
            <person name="Probert I."/>
            <person name="Quesneville H."/>
            <person name="Raines C."/>
            <person name="Rensing S.A."/>
            <person name="Riano-Pachon D.M."/>
            <person name="Richier S."/>
            <person name="Rokitta S."/>
            <person name="Shiraiwa Y."/>
            <person name="Soanes D.M."/>
            <person name="van der Giezen M."/>
            <person name="Wahlund T.M."/>
            <person name="Williams B."/>
            <person name="Wilson W."/>
            <person name="Wolfe G."/>
            <person name="Wurch L.L."/>
        </authorList>
    </citation>
    <scope>NUCLEOTIDE SEQUENCE</scope>
</reference>
<evidence type="ECO:0000259" key="3">
    <source>
        <dbReference type="PROSITE" id="PS51074"/>
    </source>
</evidence>
<keyword evidence="5" id="KW-1185">Reference proteome</keyword>
<evidence type="ECO:0000256" key="2">
    <source>
        <dbReference type="ARBA" id="ARBA00023004"/>
    </source>
</evidence>
<reference evidence="4" key="2">
    <citation type="submission" date="2024-10" db="UniProtKB">
        <authorList>
            <consortium name="EnsemblProtists"/>
        </authorList>
    </citation>
    <scope>IDENTIFICATION</scope>
</reference>
<keyword evidence="1" id="KW-0479">Metal-binding</keyword>
<name>A0A0D3JNM9_EMIH1</name>
<dbReference type="RefSeq" id="XP_005777543.1">
    <property type="nucleotide sequence ID" value="XM_005777486.1"/>
</dbReference>
<accession>A0A0D3JNM9</accession>
<protein>
    <recommendedName>
        <fullName evidence="3">DPH-type MB domain-containing protein</fullName>
    </recommendedName>
</protein>
<sequence length="106" mass="11485">MAHAAVYEEVPFSELELVEDDDMYYYECPCGDMFEISPARSRRCASPLSSRRANLLPSCSQAQLAGGERIARCPSCSLTILIIDYPGESGADGGMPQLPPAVPVSR</sequence>
<dbReference type="KEGG" id="ehx:EMIHUDRAFT_217923"/>
<keyword evidence="2" id="KW-0408">Iron</keyword>
<dbReference type="InterPro" id="IPR036671">
    <property type="entry name" value="DPH_MB_sf"/>
</dbReference>
<dbReference type="GeneID" id="17270660"/>
<dbReference type="RefSeq" id="XP_005760356.1">
    <property type="nucleotide sequence ID" value="XM_005760299.1"/>
</dbReference>
<dbReference type="Pfam" id="PF05207">
    <property type="entry name" value="Zn_ribbon_CSL"/>
    <property type="match status" value="1"/>
</dbReference>
<dbReference type="SUPFAM" id="SSF144217">
    <property type="entry name" value="CSL zinc finger"/>
    <property type="match status" value="1"/>
</dbReference>
<dbReference type="EnsemblProtists" id="EOD25114">
    <property type="protein sequence ID" value="EOD25114"/>
    <property type="gene ID" value="EMIHUDRAFT_206225"/>
</dbReference>
<dbReference type="PROSITE" id="PS51074">
    <property type="entry name" value="DPH_MB"/>
    <property type="match status" value="1"/>
</dbReference>
<proteinExistence type="predicted"/>
<dbReference type="AlphaFoldDB" id="A0A0D3JNM9"/>
<dbReference type="InterPro" id="IPR007872">
    <property type="entry name" value="DPH_MB_dom"/>
</dbReference>
<feature type="domain" description="DPH-type MB" evidence="3">
    <location>
        <begin position="6"/>
        <end position="85"/>
    </location>
</feature>
<evidence type="ECO:0000313" key="5">
    <source>
        <dbReference type="Proteomes" id="UP000013827"/>
    </source>
</evidence>
<organism evidence="4 5">
    <name type="scientific">Emiliania huxleyi (strain CCMP1516)</name>
    <dbReference type="NCBI Taxonomy" id="280463"/>
    <lineage>
        <taxon>Eukaryota</taxon>
        <taxon>Haptista</taxon>
        <taxon>Haptophyta</taxon>
        <taxon>Prymnesiophyceae</taxon>
        <taxon>Isochrysidales</taxon>
        <taxon>Noelaerhabdaceae</taxon>
        <taxon>Emiliania</taxon>
    </lineage>
</organism>
<dbReference type="PaxDb" id="2903-EOD07927"/>
<dbReference type="KEGG" id="ehx:EMIHUDRAFT_206225"/>
<evidence type="ECO:0000256" key="1">
    <source>
        <dbReference type="ARBA" id="ARBA00022723"/>
    </source>
</evidence>
<dbReference type="HOGENOM" id="CLU_155991_1_1_1"/>
<dbReference type="Proteomes" id="UP000013827">
    <property type="component" value="Unassembled WGS sequence"/>
</dbReference>